<protein>
    <recommendedName>
        <fullName evidence="4">DUF2730 domain-containing protein</fullName>
    </recommendedName>
</protein>
<dbReference type="InterPro" id="IPR020269">
    <property type="entry name" value="Phage_Mu_Releasin"/>
</dbReference>
<evidence type="ECO:0000313" key="2">
    <source>
        <dbReference type="EMBL" id="SHO58780.1"/>
    </source>
</evidence>
<organism evidence="2 3">
    <name type="scientific">Vibrio quintilis</name>
    <dbReference type="NCBI Taxonomy" id="1117707"/>
    <lineage>
        <taxon>Bacteria</taxon>
        <taxon>Pseudomonadati</taxon>
        <taxon>Pseudomonadota</taxon>
        <taxon>Gammaproteobacteria</taxon>
        <taxon>Vibrionales</taxon>
        <taxon>Vibrionaceae</taxon>
        <taxon>Vibrio</taxon>
    </lineage>
</organism>
<dbReference type="EMBL" id="FRFG01000078">
    <property type="protein sequence ID" value="SHO58780.1"/>
    <property type="molecule type" value="Genomic_DNA"/>
</dbReference>
<dbReference type="STRING" id="1117707.VQ7734_04552"/>
<keyword evidence="3" id="KW-1185">Reference proteome</keyword>
<gene>
    <name evidence="2" type="ORF">VQ7734_04552</name>
</gene>
<dbReference type="OrthoDB" id="5895073at2"/>
<dbReference type="Pfam" id="PF10805">
    <property type="entry name" value="DUF2730"/>
    <property type="match status" value="1"/>
</dbReference>
<keyword evidence="1" id="KW-0472">Membrane</keyword>
<proteinExistence type="predicted"/>
<evidence type="ECO:0008006" key="4">
    <source>
        <dbReference type="Google" id="ProtNLM"/>
    </source>
</evidence>
<evidence type="ECO:0000256" key="1">
    <source>
        <dbReference type="SAM" id="Phobius"/>
    </source>
</evidence>
<keyword evidence="1" id="KW-0812">Transmembrane</keyword>
<name>A0A1M7Z1X9_9VIBR</name>
<sequence>MSLEEIRTYTPWMLAGLSIIWTVVLLMINKTYATKKEVNALRSDHEQLKNKVEDLPSHDEINSLKVSIETLRGDIKEIRPQLYSLQKMSDLLIENELKEKA</sequence>
<keyword evidence="1" id="KW-1133">Transmembrane helix</keyword>
<dbReference type="AlphaFoldDB" id="A0A1M7Z1X9"/>
<feature type="transmembrane region" description="Helical" evidence="1">
    <location>
        <begin position="12"/>
        <end position="28"/>
    </location>
</feature>
<evidence type="ECO:0000313" key="3">
    <source>
        <dbReference type="Proteomes" id="UP000184600"/>
    </source>
</evidence>
<accession>A0A1M7Z1X9</accession>
<reference evidence="3" key="1">
    <citation type="submission" date="2016-12" db="EMBL/GenBank/DDBJ databases">
        <authorList>
            <person name="Rodrigo-Torres L."/>
            <person name="Arahal R.D."/>
            <person name="Lucena T."/>
        </authorList>
    </citation>
    <scope>NUCLEOTIDE SEQUENCE [LARGE SCALE GENOMIC DNA]</scope>
</reference>
<dbReference type="RefSeq" id="WP_073586222.1">
    <property type="nucleotide sequence ID" value="NZ_AP024897.1"/>
</dbReference>
<dbReference type="Proteomes" id="UP000184600">
    <property type="component" value="Unassembled WGS sequence"/>
</dbReference>